<keyword evidence="2" id="KW-1185">Reference proteome</keyword>
<organism evidence="1 2">
    <name type="scientific">Streptomyces yangpuensis</name>
    <dbReference type="NCBI Taxonomy" id="1648182"/>
    <lineage>
        <taxon>Bacteria</taxon>
        <taxon>Bacillati</taxon>
        <taxon>Actinomycetota</taxon>
        <taxon>Actinomycetes</taxon>
        <taxon>Kitasatosporales</taxon>
        <taxon>Streptomycetaceae</taxon>
        <taxon>Streptomyces</taxon>
    </lineage>
</organism>
<proteinExistence type="predicted"/>
<accession>A0ABY5PNZ5</accession>
<dbReference type="Proteomes" id="UP001057738">
    <property type="component" value="Chromosome"/>
</dbReference>
<protein>
    <submittedName>
        <fullName evidence="1">Uncharacterized protein</fullName>
    </submittedName>
</protein>
<dbReference type="EMBL" id="CP102514">
    <property type="protein sequence ID" value="UUY45779.1"/>
    <property type="molecule type" value="Genomic_DNA"/>
</dbReference>
<gene>
    <name evidence="1" type="ORF">NRK68_00270</name>
</gene>
<dbReference type="GeneID" id="95571871"/>
<name>A0ABY5PNZ5_9ACTN</name>
<sequence>MGYAFTFERPAPGNTFSLNNWQMGFVREAMREAGAAAGQGLEQVLRTPGLEPAEQTVDMEKFLSNSNWHVSGEEAGFVASRLRLAASMDVISDLMSFFDDAPDEVEQWIEDFADFNERSVPHDGYRVR</sequence>
<evidence type="ECO:0000313" key="1">
    <source>
        <dbReference type="EMBL" id="UUY45779.1"/>
    </source>
</evidence>
<evidence type="ECO:0000313" key="2">
    <source>
        <dbReference type="Proteomes" id="UP001057738"/>
    </source>
</evidence>
<reference evidence="1" key="1">
    <citation type="submission" date="2022-08" db="EMBL/GenBank/DDBJ databases">
        <authorList>
            <person name="Tian L."/>
        </authorList>
    </citation>
    <scope>NUCLEOTIDE SEQUENCE</scope>
    <source>
        <strain evidence="1">CM253</strain>
    </source>
</reference>
<dbReference type="RefSeq" id="WP_257854313.1">
    <property type="nucleotide sequence ID" value="NZ_CP102514.1"/>
</dbReference>